<keyword evidence="8" id="KW-1185">Reference proteome</keyword>
<evidence type="ECO:0000256" key="2">
    <source>
        <dbReference type="ARBA" id="ARBA00011901"/>
    </source>
</evidence>
<gene>
    <name evidence="7" type="ORF">GCM10022229_19790</name>
</gene>
<evidence type="ECO:0000313" key="8">
    <source>
        <dbReference type="Proteomes" id="UP001501727"/>
    </source>
</evidence>
<dbReference type="InterPro" id="IPR002502">
    <property type="entry name" value="Amidase_domain"/>
</dbReference>
<comment type="caution">
    <text evidence="7">The sequence shown here is derived from an EMBL/GenBank/DDBJ whole genome shotgun (WGS) entry which is preliminary data.</text>
</comment>
<evidence type="ECO:0000256" key="4">
    <source>
        <dbReference type="ARBA" id="ARBA00023316"/>
    </source>
</evidence>
<feature type="signal peptide" evidence="5">
    <location>
        <begin position="1"/>
        <end position="22"/>
    </location>
</feature>
<feature type="domain" description="N-acetylmuramoyl-L-alanine amidase" evidence="6">
    <location>
        <begin position="295"/>
        <end position="439"/>
    </location>
</feature>
<dbReference type="PANTHER" id="PTHR30417">
    <property type="entry name" value="N-ACETYLMURAMOYL-L-ALANINE AMIDASE AMID"/>
    <property type="match status" value="1"/>
</dbReference>
<keyword evidence="3" id="KW-0378">Hydrolase</keyword>
<comment type="catalytic activity">
    <reaction evidence="1">
        <text>Hydrolyzes the link between N-acetylmuramoyl residues and L-amino acid residues in certain cell-wall glycopeptides.</text>
        <dbReference type="EC" id="3.5.1.28"/>
    </reaction>
</comment>
<dbReference type="Gene3D" id="3.40.80.10">
    <property type="entry name" value="Peptidoglycan recognition protein-like"/>
    <property type="match status" value="1"/>
</dbReference>
<evidence type="ECO:0000256" key="5">
    <source>
        <dbReference type="SAM" id="SignalP"/>
    </source>
</evidence>
<dbReference type="SMART" id="SM00644">
    <property type="entry name" value="Ami_2"/>
    <property type="match status" value="1"/>
</dbReference>
<dbReference type="EMBL" id="BAAAZU010000010">
    <property type="protein sequence ID" value="GAA3925708.1"/>
    <property type="molecule type" value="Genomic_DNA"/>
</dbReference>
<feature type="chain" id="PRO_5046852369" description="N-acetylmuramoyl-L-alanine amidase" evidence="5">
    <location>
        <begin position="23"/>
        <end position="634"/>
    </location>
</feature>
<organism evidence="7 8">
    <name type="scientific">Luteimonas lutimaris</name>
    <dbReference type="NCBI Taxonomy" id="698645"/>
    <lineage>
        <taxon>Bacteria</taxon>
        <taxon>Pseudomonadati</taxon>
        <taxon>Pseudomonadota</taxon>
        <taxon>Gammaproteobacteria</taxon>
        <taxon>Lysobacterales</taxon>
        <taxon>Lysobacteraceae</taxon>
        <taxon>Luteimonas</taxon>
    </lineage>
</organism>
<dbReference type="InterPro" id="IPR036505">
    <property type="entry name" value="Amidase/PGRP_sf"/>
</dbReference>
<dbReference type="InterPro" id="IPR051206">
    <property type="entry name" value="NAMLAA_amidase_2"/>
</dbReference>
<dbReference type="PANTHER" id="PTHR30417:SF1">
    <property type="entry name" value="N-ACETYLMURAMOYL-L-ALANINE AMIDASE AMID"/>
    <property type="match status" value="1"/>
</dbReference>
<dbReference type="EC" id="3.5.1.28" evidence="2"/>
<dbReference type="CDD" id="cd06583">
    <property type="entry name" value="PGRP"/>
    <property type="match status" value="1"/>
</dbReference>
<evidence type="ECO:0000256" key="1">
    <source>
        <dbReference type="ARBA" id="ARBA00001561"/>
    </source>
</evidence>
<keyword evidence="4" id="KW-0961">Cell wall biogenesis/degradation</keyword>
<dbReference type="RefSeq" id="WP_344759831.1">
    <property type="nucleotide sequence ID" value="NZ_BAAAZU010000010.1"/>
</dbReference>
<dbReference type="Pfam" id="PF01510">
    <property type="entry name" value="Amidase_2"/>
    <property type="match status" value="1"/>
</dbReference>
<reference evidence="8" key="1">
    <citation type="journal article" date="2019" name="Int. J. Syst. Evol. Microbiol.">
        <title>The Global Catalogue of Microorganisms (GCM) 10K type strain sequencing project: providing services to taxonomists for standard genome sequencing and annotation.</title>
        <authorList>
            <consortium name="The Broad Institute Genomics Platform"/>
            <consortium name="The Broad Institute Genome Sequencing Center for Infectious Disease"/>
            <person name="Wu L."/>
            <person name="Ma J."/>
        </authorList>
    </citation>
    <scope>NUCLEOTIDE SEQUENCE [LARGE SCALE GENOMIC DNA]</scope>
    <source>
        <strain evidence="8">JCM 16916</strain>
    </source>
</reference>
<evidence type="ECO:0000313" key="7">
    <source>
        <dbReference type="EMBL" id="GAA3925708.1"/>
    </source>
</evidence>
<name>A0ABP7MLV7_9GAMM</name>
<protein>
    <recommendedName>
        <fullName evidence="2">N-acetylmuramoyl-L-alanine amidase</fullName>
        <ecNumber evidence="2">3.5.1.28</ecNumber>
    </recommendedName>
</protein>
<evidence type="ECO:0000256" key="3">
    <source>
        <dbReference type="ARBA" id="ARBA00022801"/>
    </source>
</evidence>
<dbReference type="Proteomes" id="UP001501727">
    <property type="component" value="Unassembled WGS sequence"/>
</dbReference>
<dbReference type="SUPFAM" id="SSF55846">
    <property type="entry name" value="N-acetylmuramoyl-L-alanine amidase-like"/>
    <property type="match status" value="1"/>
</dbReference>
<evidence type="ECO:0000259" key="6">
    <source>
        <dbReference type="SMART" id="SM00644"/>
    </source>
</evidence>
<keyword evidence="5" id="KW-0732">Signal</keyword>
<sequence length="634" mass="68257">MKHLKWTVLALACAMGTGVVMAGQAPAPNVDGAGALAAAGEADGFVQRLQAQERLLAAERAHYPAMFSAAYARYPSIPKGTLEALAYSQSRWHQLRPDRNGEPRHGMPQAWGVMGLYAGDGFADQVGEAAALLGTTPERVMQNPSTNILAAAVLLDRELRGTARDDEALAQALQRYAGFGTKEGASAVDDYARASFAFDVLLGIDRGVDDNGIRVPERPVQWERAFPVDTLATLSAPMVRLDVVHDTVETDAFEVDPRTEQLVERASEGAQADLLAKDDNASLATVDFPGARWVNSPNQSSRSGTAVREVAIHTMQGSYAGSISWFQNSSSQVSAHYLIRSSDGQVTQMVRESQKAWHVRSHNPHSIGIEHEGYISNPDWYTSAMYNTSAAITRQSCARYAGIVCTRAMKTYTSATLSDADYDVIGHQNLTDNSHTDPGKYWNWSKYYGLINPGSGGTTKVLDSFESSVGHFVTSPTYSGSTTGIATSSTAKRNCSMSHNGSCSLQVRLVDNTSSSAAWSVRLLSGSGNPGSNTALSRNGKIGFWVYVAGSGMKVAVGIDDSDGTERSTSKAIAANKWTYVEWKLSDAAQWNAWAGNSNGTINASTVKLDAIWFMHANTSYTVNAYVDNVQLKQ</sequence>
<proteinExistence type="predicted"/>
<accession>A0ABP7MLV7</accession>